<dbReference type="EMBL" id="CAMXCT030006599">
    <property type="protein sequence ID" value="CAL4804030.1"/>
    <property type="molecule type" value="Genomic_DNA"/>
</dbReference>
<dbReference type="Proteomes" id="UP001152797">
    <property type="component" value="Unassembled WGS sequence"/>
</dbReference>
<feature type="compositionally biased region" description="Basic residues" evidence="1">
    <location>
        <begin position="218"/>
        <end position="237"/>
    </location>
</feature>
<reference evidence="3" key="2">
    <citation type="submission" date="2024-04" db="EMBL/GenBank/DDBJ databases">
        <authorList>
            <person name="Chen Y."/>
            <person name="Shah S."/>
            <person name="Dougan E. K."/>
            <person name="Thang M."/>
            <person name="Chan C."/>
        </authorList>
    </citation>
    <scope>NUCLEOTIDE SEQUENCE [LARGE SCALE GENOMIC DNA]</scope>
</reference>
<comment type="caution">
    <text evidence="2">The sequence shown here is derived from an EMBL/GenBank/DDBJ whole genome shotgun (WGS) entry which is preliminary data.</text>
</comment>
<reference evidence="2" key="1">
    <citation type="submission" date="2022-10" db="EMBL/GenBank/DDBJ databases">
        <authorList>
            <person name="Chen Y."/>
            <person name="Dougan E. K."/>
            <person name="Chan C."/>
            <person name="Rhodes N."/>
            <person name="Thang M."/>
        </authorList>
    </citation>
    <scope>NUCLEOTIDE SEQUENCE</scope>
</reference>
<accession>A0A9P1DVA9</accession>
<keyword evidence="4" id="KW-1185">Reference proteome</keyword>
<feature type="region of interest" description="Disordered" evidence="1">
    <location>
        <begin position="1"/>
        <end position="140"/>
    </location>
</feature>
<organism evidence="2">
    <name type="scientific">Cladocopium goreaui</name>
    <dbReference type="NCBI Taxonomy" id="2562237"/>
    <lineage>
        <taxon>Eukaryota</taxon>
        <taxon>Sar</taxon>
        <taxon>Alveolata</taxon>
        <taxon>Dinophyceae</taxon>
        <taxon>Suessiales</taxon>
        <taxon>Symbiodiniaceae</taxon>
        <taxon>Cladocopium</taxon>
    </lineage>
</organism>
<feature type="non-terminal residue" evidence="2">
    <location>
        <position position="237"/>
    </location>
</feature>
<name>A0A9P1DVA9_9DINO</name>
<feature type="compositionally biased region" description="Basic residues" evidence="1">
    <location>
        <begin position="79"/>
        <end position="90"/>
    </location>
</feature>
<feature type="compositionally biased region" description="Basic residues" evidence="1">
    <location>
        <begin position="48"/>
        <end position="68"/>
    </location>
</feature>
<dbReference type="EMBL" id="CAMXCT010006599">
    <property type="protein sequence ID" value="CAI4016718.1"/>
    <property type="molecule type" value="Genomic_DNA"/>
</dbReference>
<feature type="compositionally biased region" description="Basic and acidic residues" evidence="1">
    <location>
        <begin position="116"/>
        <end position="130"/>
    </location>
</feature>
<evidence type="ECO:0000313" key="4">
    <source>
        <dbReference type="Proteomes" id="UP001152797"/>
    </source>
</evidence>
<evidence type="ECO:0000256" key="1">
    <source>
        <dbReference type="SAM" id="MobiDB-lite"/>
    </source>
</evidence>
<dbReference type="AlphaFoldDB" id="A0A9P1DVA9"/>
<evidence type="ECO:0000313" key="3">
    <source>
        <dbReference type="EMBL" id="CAL1170093.1"/>
    </source>
</evidence>
<evidence type="ECO:0000313" key="2">
    <source>
        <dbReference type="EMBL" id="CAI4016718.1"/>
    </source>
</evidence>
<proteinExistence type="predicted"/>
<feature type="region of interest" description="Disordered" evidence="1">
    <location>
        <begin position="187"/>
        <end position="237"/>
    </location>
</feature>
<dbReference type="EMBL" id="CAMXCT020006599">
    <property type="protein sequence ID" value="CAL1170093.1"/>
    <property type="molecule type" value="Genomic_DNA"/>
</dbReference>
<feature type="compositionally biased region" description="Low complexity" evidence="1">
    <location>
        <begin position="194"/>
        <end position="204"/>
    </location>
</feature>
<gene>
    <name evidence="2" type="ORF">C1SCF055_LOCUS41425</name>
</gene>
<protein>
    <submittedName>
        <fullName evidence="2">Uncharacterized protein</fullName>
    </submittedName>
</protein>
<sequence length="237" mass="26033">VDTQPLEEVMTPSPTATKPVEVTPEKAQSSMSVEKPRVTPFMQNSMRTGKRKTLKKGRKPGAKKRRAGHEKVSEPVTLSRRRSKLGKSKKLGSPTKKVTRNTESEPKTGNKRKRTSKSDSLKTSETHQPDEGGASHGKVYQERVDLGKRKWRYEILADQVFGCAACRFIFGGCKTCQNPKFRGRNAAQVRAEEGAASNSAGSNEVEPAVAGGPGGIEKKRKPTKSCKKKVKRSKLSK</sequence>